<gene>
    <name evidence="2" type="ORF">RFI_33112</name>
</gene>
<comment type="caution">
    <text evidence="2">The sequence shown here is derived from an EMBL/GenBank/DDBJ whole genome shotgun (WGS) entry which is preliminary data.</text>
</comment>
<evidence type="ECO:0000256" key="1">
    <source>
        <dbReference type="SAM" id="MobiDB-lite"/>
    </source>
</evidence>
<accession>X6LU81</accession>
<dbReference type="InterPro" id="IPR032675">
    <property type="entry name" value="LRR_dom_sf"/>
</dbReference>
<reference evidence="2 3" key="1">
    <citation type="journal article" date="2013" name="Curr. Biol.">
        <title>The Genome of the Foraminiferan Reticulomyxa filosa.</title>
        <authorList>
            <person name="Glockner G."/>
            <person name="Hulsmann N."/>
            <person name="Schleicher M."/>
            <person name="Noegel A.A."/>
            <person name="Eichinger L."/>
            <person name="Gallinger C."/>
            <person name="Pawlowski J."/>
            <person name="Sierra R."/>
            <person name="Euteneuer U."/>
            <person name="Pillet L."/>
            <person name="Moustafa A."/>
            <person name="Platzer M."/>
            <person name="Groth M."/>
            <person name="Szafranski K."/>
            <person name="Schliwa M."/>
        </authorList>
    </citation>
    <scope>NUCLEOTIDE SEQUENCE [LARGE SCALE GENOMIC DNA]</scope>
</reference>
<sequence length="83" mass="9524">MESRILLILSEKIKKSRVLKLFGNKKDIGANGCNELCTALEENITLAKLVFEFCLQQHRGKMKTFAKTSKHLERSTKSKSKRK</sequence>
<dbReference type="EMBL" id="ASPP01029567">
    <property type="protein sequence ID" value="ETO04285.1"/>
    <property type="molecule type" value="Genomic_DNA"/>
</dbReference>
<feature type="region of interest" description="Disordered" evidence="1">
    <location>
        <begin position="64"/>
        <end position="83"/>
    </location>
</feature>
<dbReference type="OrthoDB" id="120976at2759"/>
<dbReference type="AlphaFoldDB" id="X6LU81"/>
<protein>
    <submittedName>
        <fullName evidence="2">Uncharacterized protein</fullName>
    </submittedName>
</protein>
<evidence type="ECO:0000313" key="3">
    <source>
        <dbReference type="Proteomes" id="UP000023152"/>
    </source>
</evidence>
<dbReference type="Gene3D" id="3.80.10.10">
    <property type="entry name" value="Ribonuclease Inhibitor"/>
    <property type="match status" value="1"/>
</dbReference>
<evidence type="ECO:0000313" key="2">
    <source>
        <dbReference type="EMBL" id="ETO04285.1"/>
    </source>
</evidence>
<proteinExistence type="predicted"/>
<organism evidence="2 3">
    <name type="scientific">Reticulomyxa filosa</name>
    <dbReference type="NCBI Taxonomy" id="46433"/>
    <lineage>
        <taxon>Eukaryota</taxon>
        <taxon>Sar</taxon>
        <taxon>Rhizaria</taxon>
        <taxon>Retaria</taxon>
        <taxon>Foraminifera</taxon>
        <taxon>Monothalamids</taxon>
        <taxon>Reticulomyxidae</taxon>
        <taxon>Reticulomyxa</taxon>
    </lineage>
</organism>
<keyword evidence="3" id="KW-1185">Reference proteome</keyword>
<name>X6LU81_RETFI</name>
<dbReference type="Proteomes" id="UP000023152">
    <property type="component" value="Unassembled WGS sequence"/>
</dbReference>